<evidence type="ECO:0000256" key="1">
    <source>
        <dbReference type="ARBA" id="ARBA00004123"/>
    </source>
</evidence>
<dbReference type="PANTHER" id="PTHR15263">
    <property type="entry name" value="I-KAPPA-B-LIKE PROTEIN IKBL"/>
    <property type="match status" value="1"/>
</dbReference>
<feature type="compositionally biased region" description="Polar residues" evidence="6">
    <location>
        <begin position="597"/>
        <end position="606"/>
    </location>
</feature>
<dbReference type="STRING" id="667725.A0A0L0G3X0"/>
<dbReference type="Proteomes" id="UP000054560">
    <property type="component" value="Unassembled WGS sequence"/>
</dbReference>
<evidence type="ECO:0000313" key="7">
    <source>
        <dbReference type="EMBL" id="KNC83740.1"/>
    </source>
</evidence>
<dbReference type="GO" id="GO:0043124">
    <property type="term" value="P:negative regulation of canonical NF-kappaB signal transduction"/>
    <property type="evidence" value="ECO:0007669"/>
    <property type="project" value="InterPro"/>
</dbReference>
<feature type="compositionally biased region" description="Polar residues" evidence="6">
    <location>
        <begin position="265"/>
        <end position="310"/>
    </location>
</feature>
<feature type="compositionally biased region" description="Polar residues" evidence="6">
    <location>
        <begin position="1"/>
        <end position="28"/>
    </location>
</feature>
<gene>
    <name evidence="7" type="ORF">SARC_04018</name>
</gene>
<protein>
    <submittedName>
        <fullName evidence="7">Uncharacterized protein</fullName>
    </submittedName>
</protein>
<keyword evidence="3" id="KW-0677">Repeat</keyword>
<feature type="compositionally biased region" description="Low complexity" evidence="6">
    <location>
        <begin position="455"/>
        <end position="466"/>
    </location>
</feature>
<comment type="subcellular location">
    <subcellularLocation>
        <location evidence="1">Nucleus</location>
    </subcellularLocation>
</comment>
<dbReference type="InterPro" id="IPR038753">
    <property type="entry name" value="NFKBIL1"/>
</dbReference>
<evidence type="ECO:0000256" key="6">
    <source>
        <dbReference type="SAM" id="MobiDB-lite"/>
    </source>
</evidence>
<keyword evidence="5" id="KW-0539">Nucleus</keyword>
<dbReference type="AlphaFoldDB" id="A0A0L0G3X0"/>
<feature type="compositionally biased region" description="Low complexity" evidence="6">
    <location>
        <begin position="949"/>
        <end position="960"/>
    </location>
</feature>
<feature type="compositionally biased region" description="Low complexity" evidence="6">
    <location>
        <begin position="34"/>
        <end position="49"/>
    </location>
</feature>
<feature type="compositionally biased region" description="Basic residues" evidence="6">
    <location>
        <begin position="540"/>
        <end position="550"/>
    </location>
</feature>
<proteinExistence type="predicted"/>
<evidence type="ECO:0000256" key="5">
    <source>
        <dbReference type="ARBA" id="ARBA00023242"/>
    </source>
</evidence>
<keyword evidence="4" id="KW-0040">ANK repeat</keyword>
<dbReference type="PANTHER" id="PTHR15263:SF1">
    <property type="entry name" value="NF-KAPPA-B INHIBITOR-LIKE PROTEIN 1"/>
    <property type="match status" value="1"/>
</dbReference>
<feature type="region of interest" description="Disordered" evidence="6">
    <location>
        <begin position="737"/>
        <end position="827"/>
    </location>
</feature>
<evidence type="ECO:0000256" key="3">
    <source>
        <dbReference type="ARBA" id="ARBA00022737"/>
    </source>
</evidence>
<feature type="compositionally biased region" description="Polar residues" evidence="6">
    <location>
        <begin position="50"/>
        <end position="59"/>
    </location>
</feature>
<feature type="compositionally biased region" description="Polar residues" evidence="6">
    <location>
        <begin position="813"/>
        <end position="827"/>
    </location>
</feature>
<evidence type="ECO:0000256" key="4">
    <source>
        <dbReference type="ARBA" id="ARBA00023043"/>
    </source>
</evidence>
<sequence>MATSFQQRPQNLFSGSSPGLKTHSSSGNVHRILSSPPTTSSTRPIASTSHLPTPSSTAASRAKVMGCAMATVYIKMKTQESIGLGSIVGRHLELRMDEKKRILKVRSHDRSKPDINIYKKDIHSVDKDEVEYGIIGMVTETYRVTLNLNNETNARKLVNWLSGRKVELERCKKCKDKKEQASPVKVARSKSVSEDMPRAAHSETASHAFEPKATTQTSHTTERNSDSTKVRQSTGNTPSKKNLFGSKSTGNILGSSKKSEPANAENITRNSWGSSPLNSKTTYQRANNTNPDKTHNAHISSPTNNENYQSLGVDKSPMRTDKSAKSGPKSRDSRLNADRPKKVRLSDISPVKPKAANTPMGRTKNKSDDSTRDTGAAEEEAPPRHELKKAEMAEKLRRRKEKATTSAPSVDPEAIRESRMKAEKEKQRAAEERTDTQQRAYANSATHPTSKNRAGKSAGACGAKSSTCEPTPTPAPTQGTNERVSPKKNSGHDSGFGFADAEDDSEAECWPFESSQSPRETPAASPNACEHEEAYDIVSHKKTHTKKKTSTRREKDSTQTKDSPMEGLFASTKNHSTRVSEDTKMHTSTPVDGAQTRKGQTYTDSPESIDLVSPIKPASRTKFQHARPPASTANQFKKQQHSKVPTPAPGSQDTEEKPTRKTDEAKTNAGTYGNNTSANAGKDGSPPDLLEREGVLSLDDTQIDSLGVKKLKQALDTLGVSWTGCVEKQHLRTLLRESIKNPPPSSTGASQENSSEPKTESPSSFQDSADSNARTQTQESAGGRGRAPPPGSAPNSMPGFTSSTAKPGPRAQPQASANNSSYTNTYTPGNSFGGDDFGRGQQQLVPCWLCHGTSYRKLIKISGLCNTCHAQQRKDRKAAAAEEERRAKTGETVDAEEKAREEARKYAQAEYEREQREKTLAQQRLYEQAQREANAQAQMRAYAEERARAQAATHARAQEAAYREQLRQQRERLERERQEKIRREHEARNRQNPRGGAQFKPPGGLGGDGMVHDLDVKWEHFSSSFKAPIKHHHIPWPGPNAPGLSRQDTVGTAKKKIRKATLRWHPDKFIAKFGDALCPIDRTKILEKVNETFHAITKSKQTLDANPTGGGQACAQM</sequence>
<feature type="compositionally biased region" description="Basic and acidic residues" evidence="6">
    <location>
        <begin position="220"/>
        <end position="229"/>
    </location>
</feature>
<feature type="region of interest" description="Disordered" evidence="6">
    <location>
        <begin position="173"/>
        <end position="705"/>
    </location>
</feature>
<dbReference type="GO" id="GO:0005634">
    <property type="term" value="C:nucleus"/>
    <property type="evidence" value="ECO:0007669"/>
    <property type="project" value="UniProtKB-SubCell"/>
</dbReference>
<feature type="compositionally biased region" description="Polar residues" evidence="6">
    <location>
        <begin position="746"/>
        <end position="779"/>
    </location>
</feature>
<evidence type="ECO:0000313" key="8">
    <source>
        <dbReference type="Proteomes" id="UP000054560"/>
    </source>
</evidence>
<feature type="region of interest" description="Disordered" evidence="6">
    <location>
        <begin position="1"/>
        <end position="59"/>
    </location>
</feature>
<feature type="compositionally biased region" description="Polar residues" evidence="6">
    <location>
        <begin position="668"/>
        <end position="679"/>
    </location>
</feature>
<feature type="compositionally biased region" description="Polar residues" evidence="6">
    <location>
        <begin position="230"/>
        <end position="256"/>
    </location>
</feature>
<feature type="compositionally biased region" description="Basic and acidic residues" evidence="6">
    <location>
        <begin position="191"/>
        <end position="201"/>
    </location>
</feature>
<dbReference type="EMBL" id="KQ241812">
    <property type="protein sequence ID" value="KNC83740.1"/>
    <property type="molecule type" value="Genomic_DNA"/>
</dbReference>
<feature type="compositionally biased region" description="Basic and acidic residues" evidence="6">
    <location>
        <begin position="381"/>
        <end position="395"/>
    </location>
</feature>
<feature type="compositionally biased region" description="Basic and acidic residues" evidence="6">
    <location>
        <begin position="961"/>
        <end position="989"/>
    </location>
</feature>
<keyword evidence="2" id="KW-0597">Phosphoprotein</keyword>
<keyword evidence="8" id="KW-1185">Reference proteome</keyword>
<name>A0A0L0G3X0_9EUKA</name>
<dbReference type="RefSeq" id="XP_014157642.1">
    <property type="nucleotide sequence ID" value="XM_014302167.1"/>
</dbReference>
<dbReference type="OrthoDB" id="567898at2759"/>
<feature type="compositionally biased region" description="Basic and acidic residues" evidence="6">
    <location>
        <begin position="654"/>
        <end position="666"/>
    </location>
</feature>
<feature type="compositionally biased region" description="Basic and acidic residues" evidence="6">
    <location>
        <begin position="316"/>
        <end position="340"/>
    </location>
</feature>
<feature type="region of interest" description="Disordered" evidence="6">
    <location>
        <begin position="937"/>
        <end position="1007"/>
    </location>
</feature>
<evidence type="ECO:0000256" key="2">
    <source>
        <dbReference type="ARBA" id="ARBA00022553"/>
    </source>
</evidence>
<dbReference type="GeneID" id="25904522"/>
<reference evidence="7 8" key="1">
    <citation type="submission" date="2011-02" db="EMBL/GenBank/DDBJ databases">
        <title>The Genome Sequence of Sphaeroforma arctica JP610.</title>
        <authorList>
            <consortium name="The Broad Institute Genome Sequencing Platform"/>
            <person name="Russ C."/>
            <person name="Cuomo C."/>
            <person name="Young S.K."/>
            <person name="Zeng Q."/>
            <person name="Gargeya S."/>
            <person name="Alvarado L."/>
            <person name="Berlin A."/>
            <person name="Chapman S.B."/>
            <person name="Chen Z."/>
            <person name="Freedman E."/>
            <person name="Gellesch M."/>
            <person name="Goldberg J."/>
            <person name="Griggs A."/>
            <person name="Gujja S."/>
            <person name="Heilman E."/>
            <person name="Heiman D."/>
            <person name="Howarth C."/>
            <person name="Mehta T."/>
            <person name="Neiman D."/>
            <person name="Pearson M."/>
            <person name="Roberts A."/>
            <person name="Saif S."/>
            <person name="Shea T."/>
            <person name="Shenoy N."/>
            <person name="Sisk P."/>
            <person name="Stolte C."/>
            <person name="Sykes S."/>
            <person name="White J."/>
            <person name="Yandava C."/>
            <person name="Burger G."/>
            <person name="Gray M.W."/>
            <person name="Holland P.W.H."/>
            <person name="King N."/>
            <person name="Lang F.B.F."/>
            <person name="Roger A.J."/>
            <person name="Ruiz-Trillo I."/>
            <person name="Haas B."/>
            <person name="Nusbaum C."/>
            <person name="Birren B."/>
        </authorList>
    </citation>
    <scope>NUCLEOTIDE SEQUENCE [LARGE SCALE GENOMIC DNA]</scope>
    <source>
        <strain evidence="7 8">JP610</strain>
    </source>
</reference>
<feature type="compositionally biased region" description="Polar residues" evidence="6">
    <location>
        <begin position="437"/>
        <end position="452"/>
    </location>
</feature>
<feature type="compositionally biased region" description="Basic and acidic residues" evidence="6">
    <location>
        <begin position="413"/>
        <end position="436"/>
    </location>
</feature>
<organism evidence="7 8">
    <name type="scientific">Sphaeroforma arctica JP610</name>
    <dbReference type="NCBI Taxonomy" id="667725"/>
    <lineage>
        <taxon>Eukaryota</taxon>
        <taxon>Ichthyosporea</taxon>
        <taxon>Ichthyophonida</taxon>
        <taxon>Sphaeroforma</taxon>
    </lineage>
</organism>
<accession>A0A0L0G3X0</accession>